<dbReference type="EMBL" id="BKCJ011127151">
    <property type="protein sequence ID" value="GFC90587.1"/>
    <property type="molecule type" value="Genomic_DNA"/>
</dbReference>
<evidence type="ECO:0000256" key="1">
    <source>
        <dbReference type="SAM" id="MobiDB-lite"/>
    </source>
</evidence>
<feature type="compositionally biased region" description="Low complexity" evidence="1">
    <location>
        <begin position="57"/>
        <end position="76"/>
    </location>
</feature>
<proteinExistence type="predicted"/>
<feature type="region of interest" description="Disordered" evidence="1">
    <location>
        <begin position="136"/>
        <end position="162"/>
    </location>
</feature>
<name>A0A699RZS7_TANCI</name>
<comment type="caution">
    <text evidence="2">The sequence shown here is derived from an EMBL/GenBank/DDBJ whole genome shotgun (WGS) entry which is preliminary data.</text>
</comment>
<gene>
    <name evidence="2" type="ORF">Tci_862557</name>
</gene>
<feature type="non-terminal residue" evidence="2">
    <location>
        <position position="1"/>
    </location>
</feature>
<feature type="compositionally biased region" description="Low complexity" evidence="1">
    <location>
        <begin position="35"/>
        <end position="45"/>
    </location>
</feature>
<feature type="compositionally biased region" description="Polar residues" evidence="1">
    <location>
        <begin position="109"/>
        <end position="124"/>
    </location>
</feature>
<organism evidence="2">
    <name type="scientific">Tanacetum cinerariifolium</name>
    <name type="common">Dalmatian daisy</name>
    <name type="synonym">Chrysanthemum cinerariifolium</name>
    <dbReference type="NCBI Taxonomy" id="118510"/>
    <lineage>
        <taxon>Eukaryota</taxon>
        <taxon>Viridiplantae</taxon>
        <taxon>Streptophyta</taxon>
        <taxon>Embryophyta</taxon>
        <taxon>Tracheophyta</taxon>
        <taxon>Spermatophyta</taxon>
        <taxon>Magnoliopsida</taxon>
        <taxon>eudicotyledons</taxon>
        <taxon>Gunneridae</taxon>
        <taxon>Pentapetalae</taxon>
        <taxon>asterids</taxon>
        <taxon>campanulids</taxon>
        <taxon>Asterales</taxon>
        <taxon>Asteraceae</taxon>
        <taxon>Asteroideae</taxon>
        <taxon>Anthemideae</taxon>
        <taxon>Anthemidinae</taxon>
        <taxon>Tanacetum</taxon>
    </lineage>
</organism>
<accession>A0A699RZS7</accession>
<dbReference type="AlphaFoldDB" id="A0A699RZS7"/>
<evidence type="ECO:0000313" key="2">
    <source>
        <dbReference type="EMBL" id="GFC90587.1"/>
    </source>
</evidence>
<protein>
    <submittedName>
        <fullName evidence="2">Integrase, catalytic region, zinc finger, CCHC-type, peptidase aspartic, catalytic</fullName>
    </submittedName>
</protein>
<feature type="region of interest" description="Disordered" evidence="1">
    <location>
        <begin position="23"/>
        <end position="124"/>
    </location>
</feature>
<reference evidence="2" key="1">
    <citation type="journal article" date="2019" name="Sci. Rep.">
        <title>Draft genome of Tanacetum cinerariifolium, the natural source of mosquito coil.</title>
        <authorList>
            <person name="Yamashiro T."/>
            <person name="Shiraishi A."/>
            <person name="Satake H."/>
            <person name="Nakayama K."/>
        </authorList>
    </citation>
    <scope>NUCLEOTIDE SEQUENCE</scope>
</reference>
<sequence length="162" mass="17460">NSLYTPTNKELEILFQPMFDEYLEPPRAEQPDSPAQAVQVSVSSAGTPLSTTIDQDAPSPHISPSSSALQSHSLPPGVVAEPHFMEDHNVAPVDNNPFVNVFASEPHSKASSSGDISSTESPYVSQTLHHLSKWSKDHPLDNVIGNPSRPVSTRKQLATDAL</sequence>